<dbReference type="AlphaFoldDB" id="A0A2M8KV80"/>
<keyword evidence="1" id="KW-0812">Transmembrane</keyword>
<keyword evidence="1" id="KW-0472">Membrane</keyword>
<dbReference type="Proteomes" id="UP000231569">
    <property type="component" value="Unassembled WGS sequence"/>
</dbReference>
<organism evidence="2 3">
    <name type="scientific">Candidatus Roizmanbacteria bacterium CG10_big_fil_rev_8_21_14_0_10_45_7</name>
    <dbReference type="NCBI Taxonomy" id="1974854"/>
    <lineage>
        <taxon>Bacteria</taxon>
        <taxon>Candidatus Roizmaniibacteriota</taxon>
    </lineage>
</organism>
<keyword evidence="1" id="KW-1133">Transmembrane helix</keyword>
<dbReference type="InterPro" id="IPR012902">
    <property type="entry name" value="N_methyl_site"/>
</dbReference>
<sequence>MNTQKRHNGFTLMEIMITFIIMIVLASIFPLANYMGRLQFLTDTKKKADLKELRNVIEVFYRQKARYPSLDELGYWNNGIIAYVCGDKYIDSSIRSFAHVLPCSPADDTGNPYIYFPYNNQQDFVFFVNLDERTDPAIESVGCSGGCSYFTSPTELSSTFYNYAVYSSLDYMRSTTYCPTDSSFYCVSDSCALCSDADANCQSKRQVFCVPEWCNATTCN</sequence>
<protein>
    <recommendedName>
        <fullName evidence="4">Type II secretion system protein GspG C-terminal domain-containing protein</fullName>
    </recommendedName>
</protein>
<evidence type="ECO:0000313" key="3">
    <source>
        <dbReference type="Proteomes" id="UP000231569"/>
    </source>
</evidence>
<name>A0A2M8KV80_9BACT</name>
<evidence type="ECO:0008006" key="4">
    <source>
        <dbReference type="Google" id="ProtNLM"/>
    </source>
</evidence>
<evidence type="ECO:0000313" key="2">
    <source>
        <dbReference type="EMBL" id="PJE63837.1"/>
    </source>
</evidence>
<dbReference type="EMBL" id="PFEE01000025">
    <property type="protein sequence ID" value="PJE63837.1"/>
    <property type="molecule type" value="Genomic_DNA"/>
</dbReference>
<proteinExistence type="predicted"/>
<evidence type="ECO:0000256" key="1">
    <source>
        <dbReference type="SAM" id="Phobius"/>
    </source>
</evidence>
<dbReference type="SUPFAM" id="SSF54523">
    <property type="entry name" value="Pili subunits"/>
    <property type="match status" value="1"/>
</dbReference>
<feature type="transmembrane region" description="Helical" evidence="1">
    <location>
        <begin position="12"/>
        <end position="32"/>
    </location>
</feature>
<accession>A0A2M8KV80</accession>
<reference evidence="3" key="1">
    <citation type="submission" date="2017-09" db="EMBL/GenBank/DDBJ databases">
        <title>Depth-based differentiation of microbial function through sediment-hosted aquifers and enrichment of novel symbionts in the deep terrestrial subsurface.</title>
        <authorList>
            <person name="Probst A.J."/>
            <person name="Ladd B."/>
            <person name="Jarett J.K."/>
            <person name="Geller-Mcgrath D.E."/>
            <person name="Sieber C.M.K."/>
            <person name="Emerson J.B."/>
            <person name="Anantharaman K."/>
            <person name="Thomas B.C."/>
            <person name="Malmstrom R."/>
            <person name="Stieglmeier M."/>
            <person name="Klingl A."/>
            <person name="Woyke T."/>
            <person name="Ryan C.M."/>
            <person name="Banfield J.F."/>
        </authorList>
    </citation>
    <scope>NUCLEOTIDE SEQUENCE [LARGE SCALE GENOMIC DNA]</scope>
</reference>
<gene>
    <name evidence="2" type="ORF">COU89_01150</name>
</gene>
<dbReference type="Gene3D" id="3.30.700.10">
    <property type="entry name" value="Glycoprotein, Type 4 Pilin"/>
    <property type="match status" value="1"/>
</dbReference>
<dbReference type="Pfam" id="PF07963">
    <property type="entry name" value="N_methyl"/>
    <property type="match status" value="1"/>
</dbReference>
<comment type="caution">
    <text evidence="2">The sequence shown here is derived from an EMBL/GenBank/DDBJ whole genome shotgun (WGS) entry which is preliminary data.</text>
</comment>
<dbReference type="InterPro" id="IPR045584">
    <property type="entry name" value="Pilin-like"/>
</dbReference>